<dbReference type="InterPro" id="IPR009057">
    <property type="entry name" value="Homeodomain-like_sf"/>
</dbReference>
<dbReference type="GO" id="GO:0000976">
    <property type="term" value="F:transcription cis-regulatory region binding"/>
    <property type="evidence" value="ECO:0007669"/>
    <property type="project" value="TreeGrafter"/>
</dbReference>
<organism evidence="4">
    <name type="scientific">Gordonia sp. MP11Mi</name>
    <dbReference type="NCBI Taxonomy" id="3022769"/>
    <lineage>
        <taxon>Bacteria</taxon>
        <taxon>Bacillati</taxon>
        <taxon>Actinomycetota</taxon>
        <taxon>Actinomycetes</taxon>
        <taxon>Mycobacteriales</taxon>
        <taxon>Gordoniaceae</taxon>
        <taxon>Gordonia</taxon>
    </lineage>
</organism>
<feature type="DNA-binding region" description="H-T-H motif" evidence="2">
    <location>
        <begin position="45"/>
        <end position="64"/>
    </location>
</feature>
<sequence length="208" mass="23165">MSMTRREVVRDYGGVSAGDRRDDRRRRLIAAGRRIWGDSGIGDVTVRGTAREAGLGYRYFYEHFPNRDALIIAVADEVRHELVTILIESSVEVDGGIEQQLRVALRAFLSAIADDPQMFRIMTSDDAGVEGLDRRRRETLDLVAEAVVANLAEHSNTAEADLRRAARFAVGGVYRLVETWLAERDVEVDELADVCTQLAMSVTAAQRT</sequence>
<dbReference type="InterPro" id="IPR036271">
    <property type="entry name" value="Tet_transcr_reg_TetR-rel_C_sf"/>
</dbReference>
<evidence type="ECO:0000259" key="3">
    <source>
        <dbReference type="PROSITE" id="PS50977"/>
    </source>
</evidence>
<dbReference type="GO" id="GO:0003700">
    <property type="term" value="F:DNA-binding transcription factor activity"/>
    <property type="evidence" value="ECO:0007669"/>
    <property type="project" value="TreeGrafter"/>
</dbReference>
<evidence type="ECO:0000313" key="4">
    <source>
        <dbReference type="EMBL" id="WOC14059.1"/>
    </source>
</evidence>
<evidence type="ECO:0000256" key="1">
    <source>
        <dbReference type="ARBA" id="ARBA00023125"/>
    </source>
</evidence>
<name>A0AA97CYD4_9ACTN</name>
<keyword evidence="1 2" id="KW-0238">DNA-binding</keyword>
<feature type="domain" description="HTH tetR-type" evidence="3">
    <location>
        <begin position="22"/>
        <end position="82"/>
    </location>
</feature>
<dbReference type="Gene3D" id="1.10.357.10">
    <property type="entry name" value="Tetracycline Repressor, domain 2"/>
    <property type="match status" value="1"/>
</dbReference>
<dbReference type="Pfam" id="PF00440">
    <property type="entry name" value="TetR_N"/>
    <property type="match status" value="1"/>
</dbReference>
<proteinExistence type="predicted"/>
<evidence type="ECO:0000256" key="2">
    <source>
        <dbReference type="PROSITE-ProRule" id="PRU00335"/>
    </source>
</evidence>
<reference evidence="4" key="1">
    <citation type="submission" date="2023-06" db="EMBL/GenBank/DDBJ databases">
        <title>Gordonia sp. nov. and Pseudochrobactrum sp. nov., two species isolated from the burying beetle Nicrophorus vespilloides.</title>
        <authorList>
            <person name="Poehlein A."/>
            <person name="Guzman J."/>
            <person name="Daniel R."/>
            <person name="Vilcinskas A."/>
        </authorList>
    </citation>
    <scope>NUCLEOTIDE SEQUENCE</scope>
    <source>
        <strain evidence="4">MP11Mi</strain>
    </source>
</reference>
<dbReference type="PANTHER" id="PTHR30055:SF226">
    <property type="entry name" value="HTH-TYPE TRANSCRIPTIONAL REGULATOR PKSA"/>
    <property type="match status" value="1"/>
</dbReference>
<dbReference type="PROSITE" id="PS50977">
    <property type="entry name" value="HTH_TETR_2"/>
    <property type="match status" value="1"/>
</dbReference>
<dbReference type="AlphaFoldDB" id="A0AA97CYD4"/>
<dbReference type="InterPro" id="IPR050109">
    <property type="entry name" value="HTH-type_TetR-like_transc_reg"/>
</dbReference>
<dbReference type="InterPro" id="IPR001647">
    <property type="entry name" value="HTH_TetR"/>
</dbReference>
<dbReference type="EMBL" id="CP128986">
    <property type="protein sequence ID" value="WOC14059.1"/>
    <property type="molecule type" value="Genomic_DNA"/>
</dbReference>
<dbReference type="PANTHER" id="PTHR30055">
    <property type="entry name" value="HTH-TYPE TRANSCRIPTIONAL REGULATOR RUTR"/>
    <property type="match status" value="1"/>
</dbReference>
<dbReference type="SUPFAM" id="SSF46689">
    <property type="entry name" value="Homeodomain-like"/>
    <property type="match status" value="1"/>
</dbReference>
<protein>
    <recommendedName>
        <fullName evidence="3">HTH tetR-type domain-containing protein</fullName>
    </recommendedName>
</protein>
<dbReference type="SUPFAM" id="SSF48498">
    <property type="entry name" value="Tetracyclin repressor-like, C-terminal domain"/>
    <property type="match status" value="1"/>
</dbReference>
<accession>A0AA97CYD4</accession>
<gene>
    <name evidence="4" type="ORF">MP11Mi_31710</name>
</gene>